<dbReference type="Proteomes" id="UP000635565">
    <property type="component" value="Unassembled WGS sequence"/>
</dbReference>
<dbReference type="SUPFAM" id="SSF55811">
    <property type="entry name" value="Nudix"/>
    <property type="match status" value="1"/>
</dbReference>
<evidence type="ECO:0000256" key="5">
    <source>
        <dbReference type="ARBA" id="ARBA00022723"/>
    </source>
</evidence>
<dbReference type="Gene3D" id="3.90.79.10">
    <property type="entry name" value="Nucleoside Triphosphate Pyrophosphohydrolase"/>
    <property type="match status" value="1"/>
</dbReference>
<dbReference type="PROSITE" id="PS51462">
    <property type="entry name" value="NUDIX"/>
    <property type="match status" value="1"/>
</dbReference>
<dbReference type="PROSITE" id="PS00893">
    <property type="entry name" value="NUDIX_BOX"/>
    <property type="match status" value="1"/>
</dbReference>
<evidence type="ECO:0000256" key="6">
    <source>
        <dbReference type="ARBA" id="ARBA00022801"/>
    </source>
</evidence>
<comment type="caution">
    <text evidence="14">The sequence shown here is derived from an EMBL/GenBank/DDBJ whole genome shotgun (WGS) entry which is preliminary data.</text>
</comment>
<dbReference type="PANTHER" id="PTHR11839">
    <property type="entry name" value="UDP/ADP-SUGAR PYROPHOSPHATASE"/>
    <property type="match status" value="1"/>
</dbReference>
<evidence type="ECO:0000313" key="15">
    <source>
        <dbReference type="Proteomes" id="UP000635565"/>
    </source>
</evidence>
<dbReference type="PANTHER" id="PTHR11839:SF5">
    <property type="entry name" value="ADP-RIBOSE PYROPHOSPHATASE"/>
    <property type="match status" value="1"/>
</dbReference>
<dbReference type="InterPro" id="IPR020084">
    <property type="entry name" value="NUDIX_hydrolase_CS"/>
</dbReference>
<evidence type="ECO:0000256" key="12">
    <source>
        <dbReference type="ARBA" id="ARBA00049546"/>
    </source>
</evidence>
<comment type="catalytic activity">
    <reaction evidence="12">
        <text>ADP-D-ribose + H2O = D-ribose 5-phosphate + AMP + 2 H(+)</text>
        <dbReference type="Rhea" id="RHEA:10412"/>
        <dbReference type="ChEBI" id="CHEBI:15377"/>
        <dbReference type="ChEBI" id="CHEBI:15378"/>
        <dbReference type="ChEBI" id="CHEBI:57967"/>
        <dbReference type="ChEBI" id="CHEBI:78346"/>
        <dbReference type="ChEBI" id="CHEBI:456215"/>
        <dbReference type="EC" id="3.6.1.13"/>
    </reaction>
</comment>
<dbReference type="InterPro" id="IPR015797">
    <property type="entry name" value="NUDIX_hydrolase-like_dom_sf"/>
</dbReference>
<protein>
    <recommendedName>
        <fullName evidence="4">ADP-ribose pyrophosphatase</fullName>
        <ecNumber evidence="3">3.6.1.13</ecNumber>
    </recommendedName>
    <alternativeName>
        <fullName evidence="9">ADP-ribose diphosphatase</fullName>
    </alternativeName>
    <alternativeName>
        <fullName evidence="11">ADP-ribose phosphohydrolase</fullName>
    </alternativeName>
    <alternativeName>
        <fullName evidence="10">Adenosine diphosphoribose pyrophosphatase</fullName>
    </alternativeName>
</protein>
<comment type="similarity">
    <text evidence="2">Belongs to the Nudix hydrolase family. NudF subfamily.</text>
</comment>
<dbReference type="Pfam" id="PF00293">
    <property type="entry name" value="NUDIX"/>
    <property type="match status" value="1"/>
</dbReference>
<dbReference type="InterPro" id="IPR000086">
    <property type="entry name" value="NUDIX_hydrolase_dom"/>
</dbReference>
<reference evidence="14 15" key="1">
    <citation type="journal article" date="2021" name="Int. J. Syst. Evol. Microbiol.">
        <title>Reticulibacter mediterranei gen. nov., sp. nov., within the new family Reticulibacteraceae fam. nov., and Ktedonospora formicarum gen. nov., sp. nov., Ktedonobacter robiniae sp. nov., Dictyobacter formicarum sp. nov. and Dictyobacter arantiisoli sp. nov., belonging to the class Ktedonobacteria.</title>
        <authorList>
            <person name="Yabe S."/>
            <person name="Zheng Y."/>
            <person name="Wang C.M."/>
            <person name="Sakai Y."/>
            <person name="Abe K."/>
            <person name="Yokota A."/>
            <person name="Donadio S."/>
            <person name="Cavaletti L."/>
            <person name="Monciardini P."/>
        </authorList>
    </citation>
    <scope>NUCLEOTIDE SEQUENCE [LARGE SCALE GENOMIC DNA]</scope>
    <source>
        <strain evidence="14 15">SOSP1-9</strain>
    </source>
</reference>
<keyword evidence="15" id="KW-1185">Reference proteome</keyword>
<dbReference type="EMBL" id="BNJJ01000004">
    <property type="protein sequence ID" value="GHO83581.1"/>
    <property type="molecule type" value="Genomic_DNA"/>
</dbReference>
<dbReference type="EC" id="3.6.1.13" evidence="3"/>
<evidence type="ECO:0000256" key="7">
    <source>
        <dbReference type="ARBA" id="ARBA00022842"/>
    </source>
</evidence>
<comment type="cofactor">
    <cofactor evidence="1">
        <name>Mg(2+)</name>
        <dbReference type="ChEBI" id="CHEBI:18420"/>
    </cofactor>
</comment>
<keyword evidence="7" id="KW-0460">Magnesium</keyword>
<evidence type="ECO:0000256" key="3">
    <source>
        <dbReference type="ARBA" id="ARBA00012453"/>
    </source>
</evidence>
<evidence type="ECO:0000256" key="10">
    <source>
        <dbReference type="ARBA" id="ARBA00030308"/>
    </source>
</evidence>
<evidence type="ECO:0000256" key="4">
    <source>
        <dbReference type="ARBA" id="ARBA00013297"/>
    </source>
</evidence>
<sequence>MDKKVEILEQRVLMDDFFKIEEARLRFRRFDGQMSEPVRRLVLERGDAVAALLVNTDTQKVLMTNQFRYPTLKKGPGWLHEVVAGMVDENEQPEAAVRREIHEEIGYQVHELTPIATFYVSPGGSSERIFLFYAEVTNADRISNGGGLVAEHEDIELIEVSFDELWDVLKKGEIRDAKTLIAVQWLQQKWQNDA</sequence>
<evidence type="ECO:0000313" key="14">
    <source>
        <dbReference type="EMBL" id="GHO83581.1"/>
    </source>
</evidence>
<dbReference type="InterPro" id="IPR004385">
    <property type="entry name" value="NDP_pyrophosphatase"/>
</dbReference>
<evidence type="ECO:0000256" key="1">
    <source>
        <dbReference type="ARBA" id="ARBA00001946"/>
    </source>
</evidence>
<feature type="domain" description="Nudix hydrolase" evidence="13">
    <location>
        <begin position="44"/>
        <end position="182"/>
    </location>
</feature>
<name>A0ABQ3VEL4_9CHLR</name>
<evidence type="ECO:0000259" key="13">
    <source>
        <dbReference type="PROSITE" id="PS51462"/>
    </source>
</evidence>
<dbReference type="RefSeq" id="WP_201361247.1">
    <property type="nucleotide sequence ID" value="NZ_BNJJ01000004.1"/>
</dbReference>
<evidence type="ECO:0000256" key="11">
    <source>
        <dbReference type="ARBA" id="ARBA00033056"/>
    </source>
</evidence>
<keyword evidence="5" id="KW-0479">Metal-binding</keyword>
<accession>A0ABQ3VEL4</accession>
<comment type="function">
    <text evidence="8">Acts on ADP-mannose and ADP-glucose as well as ADP-ribose. Prevents glycogen biosynthesis. The reaction catalyzed by this enzyme is a limiting step of the gluconeogenic process.</text>
</comment>
<dbReference type="NCBIfam" id="TIGR00052">
    <property type="entry name" value="nudix-type nucleoside diphosphatase, YffH/AdpP family"/>
    <property type="match status" value="1"/>
</dbReference>
<keyword evidence="6" id="KW-0378">Hydrolase</keyword>
<proteinExistence type="inferred from homology"/>
<dbReference type="CDD" id="cd24157">
    <property type="entry name" value="NUDIX_GDPMK"/>
    <property type="match status" value="1"/>
</dbReference>
<evidence type="ECO:0000256" key="9">
    <source>
        <dbReference type="ARBA" id="ARBA00030162"/>
    </source>
</evidence>
<gene>
    <name evidence="14" type="primary">nudF</name>
    <name evidence="14" type="ORF">KSZ_15870</name>
</gene>
<organism evidence="14 15">
    <name type="scientific">Dictyobacter formicarum</name>
    <dbReference type="NCBI Taxonomy" id="2778368"/>
    <lineage>
        <taxon>Bacteria</taxon>
        <taxon>Bacillati</taxon>
        <taxon>Chloroflexota</taxon>
        <taxon>Ktedonobacteria</taxon>
        <taxon>Ktedonobacterales</taxon>
        <taxon>Dictyobacteraceae</taxon>
        <taxon>Dictyobacter</taxon>
    </lineage>
</organism>
<evidence type="ECO:0000256" key="8">
    <source>
        <dbReference type="ARBA" id="ARBA00025164"/>
    </source>
</evidence>
<evidence type="ECO:0000256" key="2">
    <source>
        <dbReference type="ARBA" id="ARBA00007482"/>
    </source>
</evidence>